<dbReference type="AlphaFoldDB" id="K0IXR7"/>
<dbReference type="HOGENOM" id="CLU_195274_1_0_9"/>
<sequence>MADQTFIEFIIDLTVDYYQKPKEERIRQREERKQNLHSPYSHKWFGMLPTMLKEIKKDYRKKS</sequence>
<evidence type="ECO:0000313" key="2">
    <source>
        <dbReference type="Proteomes" id="UP000006294"/>
    </source>
</evidence>
<dbReference type="Pfam" id="PF14038">
    <property type="entry name" value="YqzE"/>
    <property type="match status" value="1"/>
</dbReference>
<protein>
    <recommendedName>
        <fullName evidence="3">YqzE family protein</fullName>
    </recommendedName>
</protein>
<accession>K0IXR7</accession>
<dbReference type="Proteomes" id="UP000006294">
    <property type="component" value="Chromosome"/>
</dbReference>
<proteinExistence type="predicted"/>
<evidence type="ECO:0000313" key="1">
    <source>
        <dbReference type="EMBL" id="BAM47285.1"/>
    </source>
</evidence>
<keyword evidence="2" id="KW-1185">Reference proteome</keyword>
<dbReference type="STRING" id="698758.AXY_11530"/>
<dbReference type="EMBL" id="AP012050">
    <property type="protein sequence ID" value="BAM47285.1"/>
    <property type="molecule type" value="Genomic_DNA"/>
</dbReference>
<dbReference type="RefSeq" id="WP_015009890.1">
    <property type="nucleotide sequence ID" value="NC_018704.1"/>
</dbReference>
<organism evidence="1 2">
    <name type="scientific">Amphibacillus xylanus (strain ATCC 51415 / DSM 6626 / JCM 7361 / LMG 17667 / NBRC 15112 / Ep01)</name>
    <dbReference type="NCBI Taxonomy" id="698758"/>
    <lineage>
        <taxon>Bacteria</taxon>
        <taxon>Bacillati</taxon>
        <taxon>Bacillota</taxon>
        <taxon>Bacilli</taxon>
        <taxon>Bacillales</taxon>
        <taxon>Bacillaceae</taxon>
        <taxon>Amphibacillus</taxon>
    </lineage>
</organism>
<name>K0IXR7_AMPXN</name>
<reference evidence="1 2" key="1">
    <citation type="submission" date="2011-01" db="EMBL/GenBank/DDBJ databases">
        <title>Whole genome sequence of Amphibacillus xylinus NBRC 15112.</title>
        <authorList>
            <person name="Nakazawa H."/>
            <person name="Katano Y."/>
            <person name="Nakamura S."/>
            <person name="Sasagawa M."/>
            <person name="Fukada J."/>
            <person name="Arai T."/>
            <person name="Sasakura N."/>
            <person name="Mochizuki D."/>
            <person name="Hosoyama A."/>
            <person name="Harada K."/>
            <person name="Horikawa H."/>
            <person name="Kato Y."/>
            <person name="Harada T."/>
            <person name="Sasaki K."/>
            <person name="Sekiguchi M."/>
            <person name="Hodoyama M."/>
            <person name="Nishiko R."/>
            <person name="Narita H."/>
            <person name="Hanamaki A."/>
            <person name="Hata C."/>
            <person name="Konno Y."/>
            <person name="Niimura Y."/>
            <person name="Yamazaki S."/>
            <person name="Fujita N."/>
        </authorList>
    </citation>
    <scope>NUCLEOTIDE SEQUENCE [LARGE SCALE GENOMIC DNA]</scope>
    <source>
        <strain evidence="2">ATCC 51415 / DSM 6626 / JCM 7361 / LMG 17667 / NBRC 15112 / Ep01</strain>
    </source>
</reference>
<dbReference type="KEGG" id="axl:AXY_11530"/>
<evidence type="ECO:0008006" key="3">
    <source>
        <dbReference type="Google" id="ProtNLM"/>
    </source>
</evidence>
<dbReference type="InterPro" id="IPR025622">
    <property type="entry name" value="YqzE"/>
</dbReference>
<gene>
    <name evidence="1" type="ordered locus">AXY_11530</name>
</gene>